<dbReference type="RefSeq" id="WP_029427048.1">
    <property type="nucleotide sequence ID" value="NZ_CP012801.1"/>
</dbReference>
<reference evidence="1 2" key="1">
    <citation type="journal article" date="2015" name="Science">
        <title>Genetic determinants of in vivo fitness and diet responsiveness in multiple human gut Bacteroides.</title>
        <authorList>
            <person name="Wu M."/>
            <person name="McNulty N.P."/>
            <person name="Rodionov D.A."/>
            <person name="Khoroshkin M.S."/>
            <person name="Griffin N.W."/>
            <person name="Cheng J."/>
            <person name="Latreille P."/>
            <person name="Kerstetter R.A."/>
            <person name="Terrapon N."/>
            <person name="Henrissat B."/>
            <person name="Osterman A.L."/>
            <person name="Gordon J.I."/>
        </authorList>
    </citation>
    <scope>NUCLEOTIDE SEQUENCE [LARGE SCALE GENOMIC DNA]</scope>
    <source>
        <strain evidence="1 2">WH2</strain>
    </source>
</reference>
<proteinExistence type="predicted"/>
<evidence type="ECO:0000313" key="1">
    <source>
        <dbReference type="EMBL" id="ALJ57452.1"/>
    </source>
</evidence>
<organism evidence="1 2">
    <name type="scientific">Bacteroides cellulosilyticus</name>
    <dbReference type="NCBI Taxonomy" id="246787"/>
    <lineage>
        <taxon>Bacteria</taxon>
        <taxon>Pseudomonadati</taxon>
        <taxon>Bacteroidota</taxon>
        <taxon>Bacteroidia</taxon>
        <taxon>Bacteroidales</taxon>
        <taxon>Bacteroidaceae</taxon>
        <taxon>Bacteroides</taxon>
    </lineage>
</organism>
<sequence>MKENDYIKLNIDSESRLTVDHDVSHQHYVIQKLAKYDIQVYDRNTAPVCRDFQVIFLYHSVISFKRLKDQLEIISTNRKSGVKVGSTRSLQSDIFAVNEIYKEHKNIPIVHITETDIFDEDEQLHYVPRFKKFLDSSIWHYYIPIYKFDKKNNKWHYKEFNVSLKQKIQEIIRNYKLGLYRLNITREYVELNKRLLSNSFLIKKTHGQYVAPFIFHSESEFKRTLDAEQIRRCKYTTKKWRILLVDDCSNICLSEDDQTERNRKGDVDDMTQAHKLAETGKLRIIIEDILLTSKLDIAWCCPSAKELKDIAAFNDYNTRVNKDNRTLHHTISLRWNYVNENSHNFKISIVCAKSIHDALILIKYLKFDLILLDYLLGDHPKEARREYSYELLKEIERNLSLNEQSYWIGPQNRFYFMHISAFVPAISERLQEQGLIRDTPYWHIARGACPTNTPYLFLYYLYRLMEKRYNEMSLGKESDMSGHTLVDFLNNIFDDDFKKVKYRASKYFNTLLNLRNKYDIMKHDVYDEDSDLDWLHKRGSLLVYSLFPDIKCYSNAFWEHMQQLIYLIAFGTVRQWPEMWEEYVFVRDRLKEAEQKVQTVNNCPFRKVRLLSDKIEDYIIQLRNR</sequence>
<dbReference type="Proteomes" id="UP000061809">
    <property type="component" value="Chromosome"/>
</dbReference>
<gene>
    <name evidence="1" type="ORF">BcellWH2_00176</name>
</gene>
<dbReference type="PATRIC" id="fig|246787.4.peg.184"/>
<dbReference type="AlphaFoldDB" id="A0A0P0FT46"/>
<protein>
    <submittedName>
        <fullName evidence="1">Uncharacterized protein</fullName>
    </submittedName>
</protein>
<evidence type="ECO:0000313" key="2">
    <source>
        <dbReference type="Proteomes" id="UP000061809"/>
    </source>
</evidence>
<accession>A0A0P0FT46</accession>
<dbReference type="EMBL" id="CP012801">
    <property type="protein sequence ID" value="ALJ57452.1"/>
    <property type="molecule type" value="Genomic_DNA"/>
</dbReference>
<dbReference type="KEGG" id="bcel:BcellWH2_00176"/>
<name>A0A0P0FT46_9BACE</name>